<organism evidence="3 4">
    <name type="scientific">Runella aurantiaca</name>
    <dbReference type="NCBI Taxonomy" id="2282308"/>
    <lineage>
        <taxon>Bacteria</taxon>
        <taxon>Pseudomonadati</taxon>
        <taxon>Bacteroidota</taxon>
        <taxon>Cytophagia</taxon>
        <taxon>Cytophagales</taxon>
        <taxon>Spirosomataceae</taxon>
        <taxon>Runella</taxon>
    </lineage>
</organism>
<reference evidence="3 4" key="1">
    <citation type="submission" date="2018-07" db="EMBL/GenBank/DDBJ databases">
        <title>Genome analysis of Runella aurantiaca.</title>
        <authorList>
            <person name="Yang X."/>
        </authorList>
    </citation>
    <scope>NUCLEOTIDE SEQUENCE [LARGE SCALE GENOMIC DNA]</scope>
    <source>
        <strain evidence="3 4">YX9</strain>
    </source>
</reference>
<keyword evidence="3" id="KW-0378">Hydrolase</keyword>
<feature type="domain" description="NrtR DNA-binding winged helix" evidence="2">
    <location>
        <begin position="181"/>
        <end position="240"/>
    </location>
</feature>
<keyword evidence="4" id="KW-1185">Reference proteome</keyword>
<dbReference type="SUPFAM" id="SSF55811">
    <property type="entry name" value="Nudix"/>
    <property type="match status" value="1"/>
</dbReference>
<name>A0A369I3B5_9BACT</name>
<evidence type="ECO:0000259" key="2">
    <source>
        <dbReference type="Pfam" id="PF21906"/>
    </source>
</evidence>
<dbReference type="Pfam" id="PF00293">
    <property type="entry name" value="NUDIX"/>
    <property type="match status" value="1"/>
</dbReference>
<dbReference type="PANTHER" id="PTHR43736:SF4">
    <property type="entry name" value="SLR1690 PROTEIN"/>
    <property type="match status" value="1"/>
</dbReference>
<dbReference type="RefSeq" id="WP_114463961.1">
    <property type="nucleotide sequence ID" value="NZ_QPIW01000033.1"/>
</dbReference>
<dbReference type="Gene3D" id="3.90.79.10">
    <property type="entry name" value="Nucleoside Triphosphate Pyrophosphohydrolase"/>
    <property type="match status" value="1"/>
</dbReference>
<dbReference type="SUPFAM" id="SSF46785">
    <property type="entry name" value="Winged helix' DNA-binding domain"/>
    <property type="match status" value="1"/>
</dbReference>
<proteinExistence type="predicted"/>
<dbReference type="AlphaFoldDB" id="A0A369I3B5"/>
<evidence type="ECO:0000313" key="4">
    <source>
        <dbReference type="Proteomes" id="UP000253141"/>
    </source>
</evidence>
<gene>
    <name evidence="3" type="ORF">DVG78_26230</name>
</gene>
<protein>
    <submittedName>
        <fullName evidence="3">NUDIX hydrolase</fullName>
    </submittedName>
</protein>
<dbReference type="InterPro" id="IPR036388">
    <property type="entry name" value="WH-like_DNA-bd_sf"/>
</dbReference>
<accession>A0A369I3B5</accession>
<sequence length="245" mass="28905">MNLFANQDYISQLAIDCVIFGYQERELKVLITKLNFKGDFYSLPSGFILQKEGIDEAAHRILEERTGISNIFLTHFKNFGQTDRTNKKFLEHMIELNQEHFMGDIALSKADFEWLTSRFISLGYYALVDINKVTPIKTALDESMEWYNIHALPNMMMDHKEMVEKALESLRLNLDNNIIVLNLLPETFTMKEVQDLYETIFEKEYARNNFQKKILDLNVLERLEKKYTGASNKAPYLYRFRKENE</sequence>
<dbReference type="OrthoDB" id="9786141at2"/>
<dbReference type="CDD" id="cd18873">
    <property type="entry name" value="NUDIX_NadM_like"/>
    <property type="match status" value="1"/>
</dbReference>
<dbReference type="InterPro" id="IPR000086">
    <property type="entry name" value="NUDIX_hydrolase_dom"/>
</dbReference>
<dbReference type="PANTHER" id="PTHR43736">
    <property type="entry name" value="ADP-RIBOSE PYROPHOSPHATASE"/>
    <property type="match status" value="1"/>
</dbReference>
<dbReference type="InterPro" id="IPR036390">
    <property type="entry name" value="WH_DNA-bd_sf"/>
</dbReference>
<dbReference type="EMBL" id="QPIW01000033">
    <property type="protein sequence ID" value="RDB02967.1"/>
    <property type="molecule type" value="Genomic_DNA"/>
</dbReference>
<dbReference type="GO" id="GO:0016787">
    <property type="term" value="F:hydrolase activity"/>
    <property type="evidence" value="ECO:0007669"/>
    <property type="project" value="UniProtKB-KW"/>
</dbReference>
<dbReference type="Pfam" id="PF21906">
    <property type="entry name" value="WHD_NrtR"/>
    <property type="match status" value="1"/>
</dbReference>
<evidence type="ECO:0000259" key="1">
    <source>
        <dbReference type="Pfam" id="PF00293"/>
    </source>
</evidence>
<evidence type="ECO:0000313" key="3">
    <source>
        <dbReference type="EMBL" id="RDB02967.1"/>
    </source>
</evidence>
<dbReference type="Proteomes" id="UP000253141">
    <property type="component" value="Unassembled WGS sequence"/>
</dbReference>
<dbReference type="InterPro" id="IPR015797">
    <property type="entry name" value="NUDIX_hydrolase-like_dom_sf"/>
</dbReference>
<dbReference type="Gene3D" id="1.10.10.10">
    <property type="entry name" value="Winged helix-like DNA-binding domain superfamily/Winged helix DNA-binding domain"/>
    <property type="match status" value="1"/>
</dbReference>
<comment type="caution">
    <text evidence="3">The sequence shown here is derived from an EMBL/GenBank/DDBJ whole genome shotgun (WGS) entry which is preliminary data.</text>
</comment>
<dbReference type="InterPro" id="IPR054105">
    <property type="entry name" value="WHD_NrtR"/>
</dbReference>
<feature type="domain" description="Nudix hydrolase" evidence="1">
    <location>
        <begin position="12"/>
        <end position="90"/>
    </location>
</feature>